<evidence type="ECO:0000313" key="2">
    <source>
        <dbReference type="EMBL" id="GJT61958.1"/>
    </source>
</evidence>
<feature type="compositionally biased region" description="Polar residues" evidence="1">
    <location>
        <begin position="118"/>
        <end position="131"/>
    </location>
</feature>
<gene>
    <name evidence="2" type="ORF">Tco_1005491</name>
</gene>
<name>A0ABQ5FFY9_9ASTR</name>
<dbReference type="Proteomes" id="UP001151760">
    <property type="component" value="Unassembled WGS sequence"/>
</dbReference>
<protein>
    <submittedName>
        <fullName evidence="2">Uncharacterized protein</fullName>
    </submittedName>
</protein>
<keyword evidence="3" id="KW-1185">Reference proteome</keyword>
<sequence length="190" mass="21358">MEILLEPTSNKLMVEHAEFDESDTYVLERFDTSAGNPVKEILLKLNLPDHMSILTDSKMEVKVFKITFSHSSQDKGTSSSLKLMITASNHKLMIEVKDYELKTKDKAYYARLADKQSGRPSGSLPSNTQPNLRGGNSKAYQPPQARNKHVNVVFTGSGKSYNPPDKPDESNDINSEKPYQLLDCEMKTMN</sequence>
<proteinExistence type="predicted"/>
<feature type="region of interest" description="Disordered" evidence="1">
    <location>
        <begin position="113"/>
        <end position="190"/>
    </location>
</feature>
<organism evidence="2 3">
    <name type="scientific">Tanacetum coccineum</name>
    <dbReference type="NCBI Taxonomy" id="301880"/>
    <lineage>
        <taxon>Eukaryota</taxon>
        <taxon>Viridiplantae</taxon>
        <taxon>Streptophyta</taxon>
        <taxon>Embryophyta</taxon>
        <taxon>Tracheophyta</taxon>
        <taxon>Spermatophyta</taxon>
        <taxon>Magnoliopsida</taxon>
        <taxon>eudicotyledons</taxon>
        <taxon>Gunneridae</taxon>
        <taxon>Pentapetalae</taxon>
        <taxon>asterids</taxon>
        <taxon>campanulids</taxon>
        <taxon>Asterales</taxon>
        <taxon>Asteraceae</taxon>
        <taxon>Asteroideae</taxon>
        <taxon>Anthemideae</taxon>
        <taxon>Anthemidinae</taxon>
        <taxon>Tanacetum</taxon>
    </lineage>
</organism>
<comment type="caution">
    <text evidence="2">The sequence shown here is derived from an EMBL/GenBank/DDBJ whole genome shotgun (WGS) entry which is preliminary data.</text>
</comment>
<accession>A0ABQ5FFY9</accession>
<evidence type="ECO:0000313" key="3">
    <source>
        <dbReference type="Proteomes" id="UP001151760"/>
    </source>
</evidence>
<reference evidence="2" key="2">
    <citation type="submission" date="2022-01" db="EMBL/GenBank/DDBJ databases">
        <authorList>
            <person name="Yamashiro T."/>
            <person name="Shiraishi A."/>
            <person name="Satake H."/>
            <person name="Nakayama K."/>
        </authorList>
    </citation>
    <scope>NUCLEOTIDE SEQUENCE</scope>
</reference>
<evidence type="ECO:0000256" key="1">
    <source>
        <dbReference type="SAM" id="MobiDB-lite"/>
    </source>
</evidence>
<reference evidence="2" key="1">
    <citation type="journal article" date="2022" name="Int. J. Mol. Sci.">
        <title>Draft Genome of Tanacetum Coccineum: Genomic Comparison of Closely Related Tanacetum-Family Plants.</title>
        <authorList>
            <person name="Yamashiro T."/>
            <person name="Shiraishi A."/>
            <person name="Nakayama K."/>
            <person name="Satake H."/>
        </authorList>
    </citation>
    <scope>NUCLEOTIDE SEQUENCE</scope>
</reference>
<dbReference type="EMBL" id="BQNB010017332">
    <property type="protein sequence ID" value="GJT61958.1"/>
    <property type="molecule type" value="Genomic_DNA"/>
</dbReference>